<keyword evidence="4" id="KW-1185">Reference proteome</keyword>
<dbReference type="Proteomes" id="UP000315750">
    <property type="component" value="Chromosome"/>
</dbReference>
<dbReference type="InterPro" id="IPR006311">
    <property type="entry name" value="TAT_signal"/>
</dbReference>
<accession>A0A518AHT6</accession>
<dbReference type="AlphaFoldDB" id="A0A518AHT6"/>
<protein>
    <submittedName>
        <fullName evidence="3">Glucose--fructose oxidoreductase</fullName>
        <ecNumber evidence="3">1.1.99.28</ecNumber>
    </submittedName>
</protein>
<dbReference type="RefSeq" id="WP_145245286.1">
    <property type="nucleotide sequence ID" value="NZ_CP036278.1"/>
</dbReference>
<dbReference type="EC" id="1.1.99.28" evidence="3"/>
<evidence type="ECO:0000313" key="4">
    <source>
        <dbReference type="Proteomes" id="UP000315750"/>
    </source>
</evidence>
<dbReference type="InterPro" id="IPR043906">
    <property type="entry name" value="Gfo/Idh/MocA_OxRdtase_bact_C"/>
</dbReference>
<evidence type="ECO:0000313" key="3">
    <source>
        <dbReference type="EMBL" id="QDU54287.1"/>
    </source>
</evidence>
<dbReference type="Pfam" id="PF19051">
    <property type="entry name" value="GFO_IDH_MocA_C2"/>
    <property type="match status" value="1"/>
</dbReference>
<evidence type="ECO:0000259" key="1">
    <source>
        <dbReference type="Pfam" id="PF01408"/>
    </source>
</evidence>
<dbReference type="Gene3D" id="3.30.360.10">
    <property type="entry name" value="Dihydrodipicolinate Reductase, domain 2"/>
    <property type="match status" value="1"/>
</dbReference>
<dbReference type="SUPFAM" id="SSF55347">
    <property type="entry name" value="Glyceraldehyde-3-phosphate dehydrogenase-like, C-terminal domain"/>
    <property type="match status" value="1"/>
</dbReference>
<dbReference type="Pfam" id="PF01408">
    <property type="entry name" value="GFO_IDH_MocA"/>
    <property type="match status" value="1"/>
</dbReference>
<dbReference type="InterPro" id="IPR036291">
    <property type="entry name" value="NAD(P)-bd_dom_sf"/>
</dbReference>
<dbReference type="PANTHER" id="PTHR43818:SF10">
    <property type="entry name" value="NADH-DEPENDENT DEHYDROGENASE-RELATED"/>
    <property type="match status" value="1"/>
</dbReference>
<name>A0A518AHT6_9BACT</name>
<dbReference type="KEGG" id="amuc:Pan181_04680"/>
<gene>
    <name evidence="3" type="primary">gfo_1</name>
    <name evidence="3" type="ORF">Pan181_04680</name>
</gene>
<reference evidence="3 4" key="1">
    <citation type="submission" date="2019-02" db="EMBL/GenBank/DDBJ databases">
        <title>Deep-cultivation of Planctomycetes and their phenomic and genomic characterization uncovers novel biology.</title>
        <authorList>
            <person name="Wiegand S."/>
            <person name="Jogler M."/>
            <person name="Boedeker C."/>
            <person name="Pinto D."/>
            <person name="Vollmers J."/>
            <person name="Rivas-Marin E."/>
            <person name="Kohn T."/>
            <person name="Peeters S.H."/>
            <person name="Heuer A."/>
            <person name="Rast P."/>
            <person name="Oberbeckmann S."/>
            <person name="Bunk B."/>
            <person name="Jeske O."/>
            <person name="Meyerdierks A."/>
            <person name="Storesund J.E."/>
            <person name="Kallscheuer N."/>
            <person name="Luecker S."/>
            <person name="Lage O.M."/>
            <person name="Pohl T."/>
            <person name="Merkel B.J."/>
            <person name="Hornburger P."/>
            <person name="Mueller R.-W."/>
            <person name="Bruemmer F."/>
            <person name="Labrenz M."/>
            <person name="Spormann A.M."/>
            <person name="Op den Camp H."/>
            <person name="Overmann J."/>
            <person name="Amann R."/>
            <person name="Jetten M.S.M."/>
            <person name="Mascher T."/>
            <person name="Medema M.H."/>
            <person name="Devos D.P."/>
            <person name="Kaster A.-K."/>
            <person name="Ovreas L."/>
            <person name="Rohde M."/>
            <person name="Galperin M.Y."/>
            <person name="Jogler C."/>
        </authorList>
    </citation>
    <scope>NUCLEOTIDE SEQUENCE [LARGE SCALE GENOMIC DNA]</scope>
    <source>
        <strain evidence="3 4">Pan181</strain>
    </source>
</reference>
<sequence length="444" mass="49237">MANKQNRRDFMQKTAAVGAGYWALGGVALAQSKSANEQLQIGCVGVGGKGDSDTKNAKKFGKIAALCDIDDQTLTGMESLMKTGNTFNDYREFFDKMGDKLDVVTVSTPDHMHAIIAATAMKLGKHVYCQKPMTRTIYEARRLGELAKENNVVTQMGNQFTAYNPMREAAHRIKEGNLGNVKEVHIWTNRPVWPQGGERPAGAPVPSHVHWDLWLGVAPKREYAPGAYHDFKWRGWWDFGTGALGDMACHTCNLPFMGLNMRDPVSVEAQTSGHNGDSYPEWSTIKFEFPELDGRAPFTMYWYDGGKKPDNALFADVTVKNGDGTPAPSASGCMIIGDKAKMYAAGDYAEQGIEILGADPLKVEYPRSRGHEREFYDAIKDRSKTPMSNFPNYAGPLTETILLGNLAVWSGNRVEWDAKTMTPLNDDKLKKIVKPEYQNGYELI</sequence>
<evidence type="ECO:0000259" key="2">
    <source>
        <dbReference type="Pfam" id="PF19051"/>
    </source>
</evidence>
<dbReference type="InterPro" id="IPR050463">
    <property type="entry name" value="Gfo/Idh/MocA_oxidrdct_glycsds"/>
</dbReference>
<organism evidence="3 4">
    <name type="scientific">Aeoliella mucimassa</name>
    <dbReference type="NCBI Taxonomy" id="2527972"/>
    <lineage>
        <taxon>Bacteria</taxon>
        <taxon>Pseudomonadati</taxon>
        <taxon>Planctomycetota</taxon>
        <taxon>Planctomycetia</taxon>
        <taxon>Pirellulales</taxon>
        <taxon>Lacipirellulaceae</taxon>
        <taxon>Aeoliella</taxon>
    </lineage>
</organism>
<dbReference type="GO" id="GO:0000166">
    <property type="term" value="F:nucleotide binding"/>
    <property type="evidence" value="ECO:0007669"/>
    <property type="project" value="InterPro"/>
</dbReference>
<dbReference type="GO" id="GO:0047061">
    <property type="term" value="F:glucose-fructose oxidoreductase activity"/>
    <property type="evidence" value="ECO:0007669"/>
    <property type="project" value="UniProtKB-EC"/>
</dbReference>
<dbReference type="PANTHER" id="PTHR43818">
    <property type="entry name" value="BCDNA.GH03377"/>
    <property type="match status" value="1"/>
</dbReference>
<dbReference type="Gene3D" id="3.40.50.720">
    <property type="entry name" value="NAD(P)-binding Rossmann-like Domain"/>
    <property type="match status" value="1"/>
</dbReference>
<dbReference type="OrthoDB" id="255433at2"/>
<proteinExistence type="predicted"/>
<dbReference type="InterPro" id="IPR000683">
    <property type="entry name" value="Gfo/Idh/MocA-like_OxRdtase_N"/>
</dbReference>
<dbReference type="SUPFAM" id="SSF51735">
    <property type="entry name" value="NAD(P)-binding Rossmann-fold domains"/>
    <property type="match status" value="1"/>
</dbReference>
<dbReference type="PROSITE" id="PS51318">
    <property type="entry name" value="TAT"/>
    <property type="match status" value="1"/>
</dbReference>
<feature type="domain" description="Gfo/Idh/MocA-like oxidoreductase N-terminal" evidence="1">
    <location>
        <begin position="40"/>
        <end position="157"/>
    </location>
</feature>
<keyword evidence="3" id="KW-0560">Oxidoreductase</keyword>
<feature type="domain" description="Gfo/Idh/MocA-like oxidoreductase bacterial type C-terminal" evidence="2">
    <location>
        <begin position="196"/>
        <end position="289"/>
    </location>
</feature>
<dbReference type="EMBL" id="CP036278">
    <property type="protein sequence ID" value="QDU54287.1"/>
    <property type="molecule type" value="Genomic_DNA"/>
</dbReference>